<gene>
    <name evidence="4" type="ORF">HID58_067422</name>
</gene>
<reference evidence="4 5" key="1">
    <citation type="submission" date="2021-05" db="EMBL/GenBank/DDBJ databases">
        <title>Genome Assembly of Synthetic Allotetraploid Brassica napus Reveals Homoeologous Exchanges between Subgenomes.</title>
        <authorList>
            <person name="Davis J.T."/>
        </authorList>
    </citation>
    <scope>NUCLEOTIDE SEQUENCE [LARGE SCALE GENOMIC DNA]</scope>
    <source>
        <strain evidence="5">cv. Da-Ae</strain>
        <tissue evidence="4">Seedling</tissue>
    </source>
</reference>
<feature type="region of interest" description="Disordered" evidence="1">
    <location>
        <begin position="278"/>
        <end position="479"/>
    </location>
</feature>
<dbReference type="Pfam" id="PF14111">
    <property type="entry name" value="DUF4283"/>
    <property type="match status" value="1"/>
</dbReference>
<evidence type="ECO:0000256" key="1">
    <source>
        <dbReference type="SAM" id="MobiDB-lite"/>
    </source>
</evidence>
<feature type="compositionally biased region" description="Basic and acidic residues" evidence="1">
    <location>
        <begin position="285"/>
        <end position="298"/>
    </location>
</feature>
<dbReference type="PANTHER" id="PTHR31286:SF178">
    <property type="entry name" value="DUF4283 DOMAIN-CONTAINING PROTEIN"/>
    <property type="match status" value="1"/>
</dbReference>
<dbReference type="InterPro" id="IPR025558">
    <property type="entry name" value="DUF4283"/>
</dbReference>
<feature type="compositionally biased region" description="Basic and acidic residues" evidence="1">
    <location>
        <begin position="313"/>
        <end position="327"/>
    </location>
</feature>
<dbReference type="EMBL" id="JAGKQM010000015">
    <property type="protein sequence ID" value="KAH0880028.1"/>
    <property type="molecule type" value="Genomic_DNA"/>
</dbReference>
<evidence type="ECO:0000313" key="5">
    <source>
        <dbReference type="Proteomes" id="UP000824890"/>
    </source>
</evidence>
<feature type="domain" description="Zinc knuckle CX2CX4HX4C" evidence="3">
    <location>
        <begin position="181"/>
        <end position="227"/>
    </location>
</feature>
<name>A0ABQ7ZIW0_BRANA</name>
<evidence type="ECO:0000259" key="3">
    <source>
        <dbReference type="Pfam" id="PF14392"/>
    </source>
</evidence>
<keyword evidence="5" id="KW-1185">Reference proteome</keyword>
<organism evidence="4 5">
    <name type="scientific">Brassica napus</name>
    <name type="common">Rape</name>
    <dbReference type="NCBI Taxonomy" id="3708"/>
    <lineage>
        <taxon>Eukaryota</taxon>
        <taxon>Viridiplantae</taxon>
        <taxon>Streptophyta</taxon>
        <taxon>Embryophyta</taxon>
        <taxon>Tracheophyta</taxon>
        <taxon>Spermatophyta</taxon>
        <taxon>Magnoliopsida</taxon>
        <taxon>eudicotyledons</taxon>
        <taxon>Gunneridae</taxon>
        <taxon>Pentapetalae</taxon>
        <taxon>rosids</taxon>
        <taxon>malvids</taxon>
        <taxon>Brassicales</taxon>
        <taxon>Brassicaceae</taxon>
        <taxon>Brassiceae</taxon>
        <taxon>Brassica</taxon>
    </lineage>
</organism>
<feature type="domain" description="DUF4283" evidence="2">
    <location>
        <begin position="40"/>
        <end position="119"/>
    </location>
</feature>
<evidence type="ECO:0000313" key="4">
    <source>
        <dbReference type="EMBL" id="KAH0880028.1"/>
    </source>
</evidence>
<accession>A0ABQ7ZIW0</accession>
<dbReference type="PANTHER" id="PTHR31286">
    <property type="entry name" value="GLYCINE-RICH CELL WALL STRUCTURAL PROTEIN 1.8-LIKE"/>
    <property type="match status" value="1"/>
</dbReference>
<sequence>MNRFRKKKEPSLMEELKELELLEEGEMVDIPDLEVEYLIEENSMSVIVRCLNPYVHKVGGLVKALQPIWGLEDRVQGRVVGEDRVQFIFNSETDLQFVLTKGPWFVNGWMVAMEQWTPDPNVEFLQRIKFWIRVRGLPIHMLKKQVVESLLGPLGKVEKVELHAKNSNSLEYVRALVTINTKEPLQLWRTTRLKSGTTYPTELEYEKLLKVCYGCKRLTHDQTKCPYQIQVRECEESLRTDRRKKTSLKEKLLEKETKAKETLKNSVSKEAVLGTFKATGSARTRKGEGQDSYKEDKRKGKRVVSTPRVVWKQKADKGGTEKTRSTEESSANPRGSEEVSGIRSKSIEHGGVEKSLGTSETGSVFNRLGNVEEEWGSKGSRGRRSGREQSEDLRLKLSGTSSGEKNDGKSSKGSRSPPSVFERLGKQTSTSPRLNIREEEPKSQPSKRRRMTNSDERIPKKARKGSSGKKKESPSVFQRLGGLGRDSEVICQGEGNHYALMAAVTPIHSAPIRRLKKKIRQHESVLDLEITRACENQLSIVFDIGMETLKAAWMNLEDNEVNELADSLRDCGKEMKSNGLCPLMAA</sequence>
<dbReference type="InterPro" id="IPR025836">
    <property type="entry name" value="Zn_knuckle_CX2CX4HX4C"/>
</dbReference>
<evidence type="ECO:0008006" key="6">
    <source>
        <dbReference type="Google" id="ProtNLM"/>
    </source>
</evidence>
<feature type="compositionally biased region" description="Basic and acidic residues" evidence="1">
    <location>
        <begin position="385"/>
        <end position="395"/>
    </location>
</feature>
<proteinExistence type="predicted"/>
<protein>
    <recommendedName>
        <fullName evidence="6">DUF4283 domain-containing protein</fullName>
    </recommendedName>
</protein>
<dbReference type="InterPro" id="IPR040256">
    <property type="entry name" value="At4g02000-like"/>
</dbReference>
<dbReference type="Proteomes" id="UP000824890">
    <property type="component" value="Unassembled WGS sequence"/>
</dbReference>
<dbReference type="Pfam" id="PF14392">
    <property type="entry name" value="zf-CCHC_4"/>
    <property type="match status" value="1"/>
</dbReference>
<evidence type="ECO:0000259" key="2">
    <source>
        <dbReference type="Pfam" id="PF14111"/>
    </source>
</evidence>
<comment type="caution">
    <text evidence="4">The sequence shown here is derived from an EMBL/GenBank/DDBJ whole genome shotgun (WGS) entry which is preliminary data.</text>
</comment>